<protein>
    <submittedName>
        <fullName evidence="4">CPBP family intramembrane glutamic endopeptidase</fullName>
        <ecNumber evidence="4">3.4.-.-</ecNumber>
    </submittedName>
</protein>
<feature type="transmembrane region" description="Helical" evidence="2">
    <location>
        <begin position="192"/>
        <end position="209"/>
    </location>
</feature>
<feature type="domain" description="CAAX prenyl protease 2/Lysostaphin resistance protein A-like" evidence="3">
    <location>
        <begin position="105"/>
        <end position="205"/>
    </location>
</feature>
<keyword evidence="4" id="KW-0378">Hydrolase</keyword>
<accession>A0ABW4CTB4</accession>
<dbReference type="RefSeq" id="WP_125755986.1">
    <property type="nucleotide sequence ID" value="NZ_JBHTOK010000002.1"/>
</dbReference>
<feature type="transmembrane region" description="Helical" evidence="2">
    <location>
        <begin position="107"/>
        <end position="130"/>
    </location>
</feature>
<comment type="caution">
    <text evidence="4">The sequence shown here is derived from an EMBL/GenBank/DDBJ whole genome shotgun (WGS) entry which is preliminary data.</text>
</comment>
<keyword evidence="2" id="KW-0812">Transmembrane</keyword>
<evidence type="ECO:0000313" key="4">
    <source>
        <dbReference type="EMBL" id="MFD1439836.1"/>
    </source>
</evidence>
<reference evidence="5" key="1">
    <citation type="journal article" date="2019" name="Int. J. Syst. Evol. Microbiol.">
        <title>The Global Catalogue of Microorganisms (GCM) 10K type strain sequencing project: providing services to taxonomists for standard genome sequencing and annotation.</title>
        <authorList>
            <consortium name="The Broad Institute Genomics Platform"/>
            <consortium name="The Broad Institute Genome Sequencing Center for Infectious Disease"/>
            <person name="Wu L."/>
            <person name="Ma J."/>
        </authorList>
    </citation>
    <scope>NUCLEOTIDE SEQUENCE [LARGE SCALE GENOMIC DNA]</scope>
    <source>
        <strain evidence="5">CCM 8912</strain>
    </source>
</reference>
<gene>
    <name evidence="4" type="ORF">ACFQ5K_00315</name>
</gene>
<dbReference type="Proteomes" id="UP001597212">
    <property type="component" value="Unassembled WGS sequence"/>
</dbReference>
<feature type="transmembrane region" description="Helical" evidence="2">
    <location>
        <begin position="168"/>
        <end position="187"/>
    </location>
</feature>
<dbReference type="InterPro" id="IPR036259">
    <property type="entry name" value="MFS_trans_sf"/>
</dbReference>
<evidence type="ECO:0000313" key="5">
    <source>
        <dbReference type="Proteomes" id="UP001597212"/>
    </source>
</evidence>
<organism evidence="4 5">
    <name type="scientific">Lacticaseibacillus hegangensis</name>
    <dbReference type="NCBI Taxonomy" id="2486010"/>
    <lineage>
        <taxon>Bacteria</taxon>
        <taxon>Bacillati</taxon>
        <taxon>Bacillota</taxon>
        <taxon>Bacilli</taxon>
        <taxon>Lactobacillales</taxon>
        <taxon>Lactobacillaceae</taxon>
        <taxon>Lacticaseibacillus</taxon>
    </lineage>
</organism>
<sequence length="258" mass="28423">MDFFKPQVKHFGLKMAVIIVAGIVGIFVEMLLTARLGLNGDTWESLGEIAGGLVILSLAIWWLRLPLLAKPQHIRLGILAVLTMLVVGCLDYGPLPTFSAHRLGRAVLFGLSAGIFEEVITRGLLLFLFYRHTPRHLSAFWWSGVMSALCFGAIHLTNLGSNQDLKQTLIQVLYATALGLGAAGIYLLTHNLGFTIFLHAFFDAFSYYFSPGGASAGSYIGDNWQDQFFLWVMVVVHVAVGIYLIWLVSREAKHPAVS</sequence>
<feature type="transmembrane region" description="Helical" evidence="2">
    <location>
        <begin position="12"/>
        <end position="34"/>
    </location>
</feature>
<evidence type="ECO:0000256" key="2">
    <source>
        <dbReference type="SAM" id="Phobius"/>
    </source>
</evidence>
<name>A0ABW4CTB4_9LACO</name>
<keyword evidence="2" id="KW-0472">Membrane</keyword>
<feature type="transmembrane region" description="Helical" evidence="2">
    <location>
        <begin position="46"/>
        <end position="64"/>
    </location>
</feature>
<keyword evidence="5" id="KW-1185">Reference proteome</keyword>
<dbReference type="Pfam" id="PF02517">
    <property type="entry name" value="Rce1-like"/>
    <property type="match status" value="1"/>
</dbReference>
<proteinExistence type="inferred from homology"/>
<dbReference type="SUPFAM" id="SSF103473">
    <property type="entry name" value="MFS general substrate transporter"/>
    <property type="match status" value="1"/>
</dbReference>
<dbReference type="EC" id="3.4.-.-" evidence="4"/>
<feature type="transmembrane region" description="Helical" evidence="2">
    <location>
        <begin position="229"/>
        <end position="248"/>
    </location>
</feature>
<evidence type="ECO:0000259" key="3">
    <source>
        <dbReference type="Pfam" id="PF02517"/>
    </source>
</evidence>
<comment type="similarity">
    <text evidence="1">Belongs to the UPF0177 family.</text>
</comment>
<feature type="transmembrane region" description="Helical" evidence="2">
    <location>
        <begin position="137"/>
        <end position="156"/>
    </location>
</feature>
<dbReference type="GO" id="GO:0016787">
    <property type="term" value="F:hydrolase activity"/>
    <property type="evidence" value="ECO:0007669"/>
    <property type="project" value="UniProtKB-KW"/>
</dbReference>
<keyword evidence="2" id="KW-1133">Transmembrane helix</keyword>
<dbReference type="EMBL" id="JBHTOK010000002">
    <property type="protein sequence ID" value="MFD1439836.1"/>
    <property type="molecule type" value="Genomic_DNA"/>
</dbReference>
<evidence type="ECO:0000256" key="1">
    <source>
        <dbReference type="ARBA" id="ARBA00009067"/>
    </source>
</evidence>
<feature type="transmembrane region" description="Helical" evidence="2">
    <location>
        <begin position="76"/>
        <end position="95"/>
    </location>
</feature>
<dbReference type="InterPro" id="IPR003675">
    <property type="entry name" value="Rce1/LyrA-like_dom"/>
</dbReference>